<keyword evidence="3 5" id="KW-0732">Signal</keyword>
<keyword evidence="9" id="KW-1185">Reference proteome</keyword>
<proteinExistence type="inferred from homology"/>
<accession>A0A089YVX5</accession>
<reference evidence="8 9" key="1">
    <citation type="journal article" date="2015" name="J. Biotechnol.">
        <title>Complete genome sequence of Pseudomonas rhizosphaerae IH5T (=DSM 16299T), a phosphate-solubilizing rhizobacterium for bacterial biofertilizer.</title>
        <authorList>
            <person name="Kwak Y."/>
            <person name="Jung B.K."/>
            <person name="Shin J.H."/>
        </authorList>
    </citation>
    <scope>NUCLEOTIDE SEQUENCE [LARGE SCALE GENOMIC DNA]</scope>
    <source>
        <strain evidence="8">DSM 16299</strain>
    </source>
</reference>
<dbReference type="InterPro" id="IPR018313">
    <property type="entry name" value="SBP_3_CS"/>
</dbReference>
<dbReference type="HOGENOM" id="CLU_019602_18_2_6"/>
<comment type="similarity">
    <text evidence="2 4">Belongs to the bacterial solute-binding protein 3 family.</text>
</comment>
<protein>
    <submittedName>
        <fullName evidence="8">Amino acid ABC transporter substrate-binding protein</fullName>
    </submittedName>
</protein>
<dbReference type="RefSeq" id="WP_043191414.1">
    <property type="nucleotide sequence ID" value="NZ_CP009533.1"/>
</dbReference>
<feature type="domain" description="Solute-binding protein family 3/N-terminal" evidence="6">
    <location>
        <begin position="34"/>
        <end position="258"/>
    </location>
</feature>
<dbReference type="OrthoDB" id="9768183at2"/>
<dbReference type="STRING" id="216142.LT40_14620"/>
<dbReference type="PROSITE" id="PS01039">
    <property type="entry name" value="SBP_BACTERIAL_3"/>
    <property type="match status" value="1"/>
</dbReference>
<name>A0A089YVX5_9PSED</name>
<dbReference type="PANTHER" id="PTHR35936">
    <property type="entry name" value="MEMBRANE-BOUND LYTIC MUREIN TRANSGLYCOSYLASE F"/>
    <property type="match status" value="1"/>
</dbReference>
<dbReference type="eggNOG" id="COG0834">
    <property type="taxonomic scope" value="Bacteria"/>
</dbReference>
<sequence>MNKYLSMLLLGVMAMAAVGSAQAGAIDEAVKRGTLRVGMDPTYMPFEMTNKRGEIIGFEVDLLKAMAKSMGVKLELVSTSLDGIIPALMTDKFDMIGSGLTLTQERNLRINFSDPFIVVGQTLLIRKELADKVKTYKDLNSEDYRITSKVGTTGEFVARKLIAKAQYHGYDNEPEAVLDVVNGKADAFIYDSPYNVVAVDKVGNGKLVYLDQPFTYEPLAFGLKKGDYDSLNFINNFLRQAREDGSYDRIHKKWFVNKNWLDEMQ</sequence>
<gene>
    <name evidence="8" type="ORF">LT40_14620</name>
</gene>
<evidence type="ECO:0000256" key="4">
    <source>
        <dbReference type="RuleBase" id="RU003744"/>
    </source>
</evidence>
<dbReference type="SMART" id="SM00079">
    <property type="entry name" value="PBPe"/>
    <property type="match status" value="1"/>
</dbReference>
<evidence type="ECO:0000256" key="5">
    <source>
        <dbReference type="SAM" id="SignalP"/>
    </source>
</evidence>
<dbReference type="InterPro" id="IPR001638">
    <property type="entry name" value="Solute-binding_3/MltF_N"/>
</dbReference>
<dbReference type="CDD" id="cd13629">
    <property type="entry name" value="PBP2_Dsm1740"/>
    <property type="match status" value="1"/>
</dbReference>
<comment type="subcellular location">
    <subcellularLocation>
        <location evidence="1">Cell envelope</location>
    </subcellularLocation>
</comment>
<evidence type="ECO:0000256" key="3">
    <source>
        <dbReference type="ARBA" id="ARBA00022729"/>
    </source>
</evidence>
<dbReference type="GO" id="GO:0015276">
    <property type="term" value="F:ligand-gated monoatomic ion channel activity"/>
    <property type="evidence" value="ECO:0007669"/>
    <property type="project" value="InterPro"/>
</dbReference>
<dbReference type="SMART" id="SM00062">
    <property type="entry name" value="PBPb"/>
    <property type="match status" value="1"/>
</dbReference>
<evidence type="ECO:0000256" key="1">
    <source>
        <dbReference type="ARBA" id="ARBA00004196"/>
    </source>
</evidence>
<evidence type="ECO:0000259" key="6">
    <source>
        <dbReference type="SMART" id="SM00062"/>
    </source>
</evidence>
<dbReference type="Proteomes" id="UP000029499">
    <property type="component" value="Chromosome"/>
</dbReference>
<dbReference type="EMBL" id="CP009533">
    <property type="protein sequence ID" value="AIS18552.1"/>
    <property type="molecule type" value="Genomic_DNA"/>
</dbReference>
<evidence type="ECO:0000259" key="7">
    <source>
        <dbReference type="SMART" id="SM00079"/>
    </source>
</evidence>
<evidence type="ECO:0000256" key="2">
    <source>
        <dbReference type="ARBA" id="ARBA00010333"/>
    </source>
</evidence>
<feature type="domain" description="Ionotropic glutamate receptor C-terminal" evidence="7">
    <location>
        <begin position="34"/>
        <end position="257"/>
    </location>
</feature>
<organism evidence="8 9">
    <name type="scientific">Pseudomonas rhizosphaerae</name>
    <dbReference type="NCBI Taxonomy" id="216142"/>
    <lineage>
        <taxon>Bacteria</taxon>
        <taxon>Pseudomonadati</taxon>
        <taxon>Pseudomonadota</taxon>
        <taxon>Gammaproteobacteria</taxon>
        <taxon>Pseudomonadales</taxon>
        <taxon>Pseudomonadaceae</taxon>
        <taxon>Pseudomonas</taxon>
    </lineage>
</organism>
<feature type="chain" id="PRO_5001852328" evidence="5">
    <location>
        <begin position="24"/>
        <end position="265"/>
    </location>
</feature>
<feature type="signal peptide" evidence="5">
    <location>
        <begin position="1"/>
        <end position="23"/>
    </location>
</feature>
<dbReference type="SUPFAM" id="SSF53850">
    <property type="entry name" value="Periplasmic binding protein-like II"/>
    <property type="match status" value="1"/>
</dbReference>
<dbReference type="AlphaFoldDB" id="A0A089YVX5"/>
<dbReference type="GO" id="GO:0016020">
    <property type="term" value="C:membrane"/>
    <property type="evidence" value="ECO:0007669"/>
    <property type="project" value="InterPro"/>
</dbReference>
<dbReference type="PANTHER" id="PTHR35936:SF38">
    <property type="entry name" value="GLUTAMINE-BINDING PERIPLASMIC PROTEIN"/>
    <property type="match status" value="1"/>
</dbReference>
<evidence type="ECO:0000313" key="9">
    <source>
        <dbReference type="Proteomes" id="UP000029499"/>
    </source>
</evidence>
<dbReference type="GO" id="GO:0030313">
    <property type="term" value="C:cell envelope"/>
    <property type="evidence" value="ECO:0007669"/>
    <property type="project" value="UniProtKB-SubCell"/>
</dbReference>
<evidence type="ECO:0000313" key="8">
    <source>
        <dbReference type="EMBL" id="AIS18552.1"/>
    </source>
</evidence>
<dbReference type="Gene3D" id="3.40.190.10">
    <property type="entry name" value="Periplasmic binding protein-like II"/>
    <property type="match status" value="2"/>
</dbReference>
<dbReference type="KEGG" id="prh:LT40_14620"/>
<dbReference type="InterPro" id="IPR001320">
    <property type="entry name" value="Iontro_rcpt_C"/>
</dbReference>
<dbReference type="Pfam" id="PF00497">
    <property type="entry name" value="SBP_bac_3"/>
    <property type="match status" value="1"/>
</dbReference>